<gene>
    <name evidence="1" type="primary">CFDP2</name>
    <name evidence="1" type="ORF">AWC38_SpisGene25089</name>
</gene>
<evidence type="ECO:0000313" key="1">
    <source>
        <dbReference type="EMBL" id="PFX11280.1"/>
    </source>
</evidence>
<proteinExistence type="predicted"/>
<dbReference type="EMBL" id="LSMT01002968">
    <property type="protein sequence ID" value="PFX11280.1"/>
    <property type="molecule type" value="Genomic_DNA"/>
</dbReference>
<accession>A0A2B4R448</accession>
<feature type="non-terminal residue" evidence="1">
    <location>
        <position position="125"/>
    </location>
</feature>
<dbReference type="Gene3D" id="3.60.10.10">
    <property type="entry name" value="Endonuclease/exonuclease/phosphatase"/>
    <property type="match status" value="1"/>
</dbReference>
<protein>
    <submittedName>
        <fullName evidence="1">Craniofacial development protein 2</fullName>
    </submittedName>
</protein>
<evidence type="ECO:0000313" key="2">
    <source>
        <dbReference type="Proteomes" id="UP000225706"/>
    </source>
</evidence>
<sequence>MDWDREIKGGVMGDSIVFWGHDELHREGVAIILKKGADRSVLEWKPINSRLIKARLKGKQNNLILIQCYAPTNNSEEDLDNFYLRLQAEIEQVPMQDLIIIIRDLKAKVGVDNSARDRVMGRLES</sequence>
<dbReference type="STRING" id="50429.A0A2B4R448"/>
<dbReference type="Proteomes" id="UP000225706">
    <property type="component" value="Unassembled WGS sequence"/>
</dbReference>
<comment type="caution">
    <text evidence="1">The sequence shown here is derived from an EMBL/GenBank/DDBJ whole genome shotgun (WGS) entry which is preliminary data.</text>
</comment>
<dbReference type="AlphaFoldDB" id="A0A2B4R448"/>
<dbReference type="SUPFAM" id="SSF56219">
    <property type="entry name" value="DNase I-like"/>
    <property type="match status" value="1"/>
</dbReference>
<reference evidence="2" key="1">
    <citation type="journal article" date="2017" name="bioRxiv">
        <title>Comparative analysis of the genomes of Stylophora pistillata and Acropora digitifera provides evidence for extensive differences between species of corals.</title>
        <authorList>
            <person name="Voolstra C.R."/>
            <person name="Li Y."/>
            <person name="Liew Y.J."/>
            <person name="Baumgarten S."/>
            <person name="Zoccola D."/>
            <person name="Flot J.-F."/>
            <person name="Tambutte S."/>
            <person name="Allemand D."/>
            <person name="Aranda M."/>
        </authorList>
    </citation>
    <scope>NUCLEOTIDE SEQUENCE [LARGE SCALE GENOMIC DNA]</scope>
</reference>
<organism evidence="1 2">
    <name type="scientific">Stylophora pistillata</name>
    <name type="common">Smooth cauliflower coral</name>
    <dbReference type="NCBI Taxonomy" id="50429"/>
    <lineage>
        <taxon>Eukaryota</taxon>
        <taxon>Metazoa</taxon>
        <taxon>Cnidaria</taxon>
        <taxon>Anthozoa</taxon>
        <taxon>Hexacorallia</taxon>
        <taxon>Scleractinia</taxon>
        <taxon>Astrocoeniina</taxon>
        <taxon>Pocilloporidae</taxon>
        <taxon>Stylophora</taxon>
    </lineage>
</organism>
<keyword evidence="2" id="KW-1185">Reference proteome</keyword>
<dbReference type="InterPro" id="IPR036691">
    <property type="entry name" value="Endo/exonu/phosph_ase_sf"/>
</dbReference>
<name>A0A2B4R448_STYPI</name>
<dbReference type="OrthoDB" id="10009308at2759"/>